<feature type="domain" description="Glycoside hydrolase family 3 N-terminal" evidence="11">
    <location>
        <begin position="15"/>
        <end position="286"/>
    </location>
</feature>
<evidence type="ECO:0000256" key="10">
    <source>
        <dbReference type="HAMAP-Rule" id="MF_00364"/>
    </source>
</evidence>
<dbReference type="Gene3D" id="3.20.20.300">
    <property type="entry name" value="Glycoside hydrolase, family 3, N-terminal domain"/>
    <property type="match status" value="1"/>
</dbReference>
<evidence type="ECO:0000256" key="2">
    <source>
        <dbReference type="ARBA" id="ARBA00022490"/>
    </source>
</evidence>
<dbReference type="PANTHER" id="PTHR30480:SF13">
    <property type="entry name" value="BETA-HEXOSAMINIDASE"/>
    <property type="match status" value="1"/>
</dbReference>
<dbReference type="EC" id="3.2.1.52" evidence="10"/>
<dbReference type="NCBIfam" id="NF003740">
    <property type="entry name" value="PRK05337.1"/>
    <property type="match status" value="1"/>
</dbReference>
<keyword evidence="3 10" id="KW-0132">Cell division</keyword>
<proteinExistence type="inferred from homology"/>
<dbReference type="InterPro" id="IPR036962">
    <property type="entry name" value="Glyco_hydro_3_N_sf"/>
</dbReference>
<dbReference type="PANTHER" id="PTHR30480">
    <property type="entry name" value="BETA-HEXOSAMINIDASE-RELATED"/>
    <property type="match status" value="1"/>
</dbReference>
<dbReference type="HAMAP" id="MF_00364">
    <property type="entry name" value="NagZ"/>
    <property type="match status" value="1"/>
</dbReference>
<evidence type="ECO:0000259" key="11">
    <source>
        <dbReference type="Pfam" id="PF00933"/>
    </source>
</evidence>
<dbReference type="InterPro" id="IPR017853">
    <property type="entry name" value="GH"/>
</dbReference>
<dbReference type="Pfam" id="PF00933">
    <property type="entry name" value="Glyco_hydro_3"/>
    <property type="match status" value="1"/>
</dbReference>
<dbReference type="EMBL" id="JAQQXP010000001">
    <property type="protein sequence ID" value="MDC8831411.1"/>
    <property type="molecule type" value="Genomic_DNA"/>
</dbReference>
<comment type="caution">
    <text evidence="12">The sequence shown here is derived from an EMBL/GenBank/DDBJ whole genome shotgun (WGS) entry which is preliminary data.</text>
</comment>
<keyword evidence="4 10" id="KW-0378">Hydrolase</keyword>
<keyword evidence="7 10" id="KW-0326">Glycosidase</keyword>
<feature type="active site" description="Proton donor/acceptor" evidence="10">
    <location>
        <position position="177"/>
    </location>
</feature>
<gene>
    <name evidence="10 12" type="primary">nagZ</name>
    <name evidence="12" type="ORF">OIK42_11635</name>
</gene>
<keyword evidence="13" id="KW-1185">Reference proteome</keyword>
<evidence type="ECO:0000256" key="3">
    <source>
        <dbReference type="ARBA" id="ARBA00022618"/>
    </source>
</evidence>
<dbReference type="Proteomes" id="UP001218788">
    <property type="component" value="Unassembled WGS sequence"/>
</dbReference>
<dbReference type="PROSITE" id="PS00775">
    <property type="entry name" value="GLYCOSYL_HYDROL_F3"/>
    <property type="match status" value="1"/>
</dbReference>
<dbReference type="InterPro" id="IPR050226">
    <property type="entry name" value="NagZ_Beta-hexosaminidase"/>
</dbReference>
<dbReference type="RefSeq" id="WP_273640689.1">
    <property type="nucleotide sequence ID" value="NZ_JAQQXP010000001.1"/>
</dbReference>
<organism evidence="12 13">
    <name type="scientific">Alteromonas gilva</name>
    <dbReference type="NCBI Taxonomy" id="2987522"/>
    <lineage>
        <taxon>Bacteria</taxon>
        <taxon>Pseudomonadati</taxon>
        <taxon>Pseudomonadota</taxon>
        <taxon>Gammaproteobacteria</taxon>
        <taxon>Alteromonadales</taxon>
        <taxon>Alteromonadaceae</taxon>
        <taxon>Alteromonas/Salinimonas group</taxon>
        <taxon>Alteromonas</taxon>
    </lineage>
</organism>
<keyword evidence="2 10" id="KW-0963">Cytoplasm</keyword>
<sequence>MGPVMIDCRTTSLLEDERDMLAHPLTGGVILFSRNYESTAQLSTLISEIRDAAQKPLLIAVDHEGGRVQRFREGFTHLPAMGDILTYTRNRHDAGELSYACGVIMAYELKQLDIDISFAPVLDINGVSNVIGNRGFAPDPLTVTELAGSLIKGMHAVGMPSTGKHFPGHGSVVADSHIDTPVDERDWQTLEQCDLIPFKQLIKDGLIDAMMPAHVRFSNIDDNPAGFSPFWLQTVLRGQLGFDGVIFSDDLSMEGAAVAGSYAQRAAKALAAGCDMVLACNNTAGAAQILDGLPATTVVSHRLAGLSGRPLNPHSVKEYAQACAIWQHYDSKI</sequence>
<evidence type="ECO:0000256" key="1">
    <source>
        <dbReference type="ARBA" id="ARBA00001231"/>
    </source>
</evidence>
<evidence type="ECO:0000256" key="5">
    <source>
        <dbReference type="ARBA" id="ARBA00022960"/>
    </source>
</evidence>
<comment type="subcellular location">
    <subcellularLocation>
        <location evidence="10">Cytoplasm</location>
    </subcellularLocation>
</comment>
<keyword evidence="5 10" id="KW-0133">Cell shape</keyword>
<comment type="pathway">
    <text evidence="10">Cell wall biogenesis; peptidoglycan recycling.</text>
</comment>
<evidence type="ECO:0000256" key="8">
    <source>
        <dbReference type="ARBA" id="ARBA00023306"/>
    </source>
</evidence>
<evidence type="ECO:0000313" key="13">
    <source>
        <dbReference type="Proteomes" id="UP001218788"/>
    </source>
</evidence>
<keyword evidence="9 10" id="KW-0961">Cell wall biogenesis/degradation</keyword>
<reference evidence="12 13" key="1">
    <citation type="submission" date="2022-10" db="EMBL/GenBank/DDBJ databases">
        <title>Alteromonas sp. chi3 Genome sequencing.</title>
        <authorList>
            <person name="Park S."/>
        </authorList>
    </citation>
    <scope>NUCLEOTIDE SEQUENCE [LARGE SCALE GENOMIC DNA]</scope>
    <source>
        <strain evidence="13">chi3</strain>
    </source>
</reference>
<accession>A0ABT5L4U6</accession>
<feature type="site" description="Important for catalytic activity" evidence="10">
    <location>
        <position position="175"/>
    </location>
</feature>
<dbReference type="InterPro" id="IPR019800">
    <property type="entry name" value="Glyco_hydro_3_AS"/>
</dbReference>
<dbReference type="InterPro" id="IPR022956">
    <property type="entry name" value="Beta_hexosaminidase_bac"/>
</dbReference>
<evidence type="ECO:0000313" key="12">
    <source>
        <dbReference type="EMBL" id="MDC8831411.1"/>
    </source>
</evidence>
<name>A0ABT5L4U6_9ALTE</name>
<comment type="catalytic activity">
    <reaction evidence="1 10">
        <text>Hydrolysis of terminal non-reducing N-acetyl-D-hexosamine residues in N-acetyl-beta-D-hexosaminides.</text>
        <dbReference type="EC" id="3.2.1.52"/>
    </reaction>
</comment>
<evidence type="ECO:0000256" key="9">
    <source>
        <dbReference type="ARBA" id="ARBA00023316"/>
    </source>
</evidence>
<comment type="similarity">
    <text evidence="10">Belongs to the glycosyl hydrolase 3 family. NagZ subfamily.</text>
</comment>
<keyword evidence="6 10" id="KW-0573">Peptidoglycan synthesis</keyword>
<feature type="binding site" evidence="10">
    <location>
        <position position="134"/>
    </location>
    <ligand>
        <name>substrate</name>
    </ligand>
</feature>
<feature type="binding site" evidence="10">
    <location>
        <position position="62"/>
    </location>
    <ligand>
        <name>substrate</name>
    </ligand>
</feature>
<evidence type="ECO:0000256" key="4">
    <source>
        <dbReference type="ARBA" id="ARBA00022801"/>
    </source>
</evidence>
<evidence type="ECO:0000256" key="7">
    <source>
        <dbReference type="ARBA" id="ARBA00023295"/>
    </source>
</evidence>
<feature type="binding site" evidence="10">
    <location>
        <position position="70"/>
    </location>
    <ligand>
        <name>substrate</name>
    </ligand>
</feature>
<dbReference type="GO" id="GO:0004563">
    <property type="term" value="F:beta-N-acetylhexosaminidase activity"/>
    <property type="evidence" value="ECO:0007669"/>
    <property type="project" value="UniProtKB-EC"/>
</dbReference>
<keyword evidence="8 10" id="KW-0131">Cell cycle</keyword>
<evidence type="ECO:0000256" key="6">
    <source>
        <dbReference type="ARBA" id="ARBA00022984"/>
    </source>
</evidence>
<feature type="binding site" evidence="10">
    <location>
        <begin position="164"/>
        <end position="165"/>
    </location>
    <ligand>
        <name>substrate</name>
    </ligand>
</feature>
<protein>
    <recommendedName>
        <fullName evidence="10">Beta-hexosaminidase</fullName>
        <ecNumber evidence="10">3.2.1.52</ecNumber>
    </recommendedName>
    <alternativeName>
        <fullName evidence="10">Beta-N-acetylhexosaminidase</fullName>
    </alternativeName>
    <alternativeName>
        <fullName evidence="10">N-acetyl-beta-glucosaminidase</fullName>
    </alternativeName>
</protein>
<dbReference type="SUPFAM" id="SSF51445">
    <property type="entry name" value="(Trans)glycosidases"/>
    <property type="match status" value="1"/>
</dbReference>
<comment type="function">
    <text evidence="10">Plays a role in peptidoglycan recycling by cleaving the terminal beta-1,4-linked N-acetylglucosamine (GlcNAc) from peptide-linked peptidoglycan fragments, giving rise to free GlcNAc, anhydro-N-acetylmuramic acid and anhydro-N-acetylmuramic acid-linked peptides.</text>
</comment>
<dbReference type="InterPro" id="IPR001764">
    <property type="entry name" value="Glyco_hydro_3_N"/>
</dbReference>
<feature type="active site" description="Nucleophile" evidence="10">
    <location>
        <position position="249"/>
    </location>
</feature>